<protein>
    <submittedName>
        <fullName evidence="1">Uncharacterized protein</fullName>
    </submittedName>
</protein>
<name>A0A2P2QEI8_RHIMU</name>
<accession>A0A2P2QEI8</accession>
<evidence type="ECO:0000313" key="1">
    <source>
        <dbReference type="EMBL" id="MBX65423.1"/>
    </source>
</evidence>
<dbReference type="EMBL" id="GGEC01084939">
    <property type="protein sequence ID" value="MBX65423.1"/>
    <property type="molecule type" value="Transcribed_RNA"/>
</dbReference>
<dbReference type="AlphaFoldDB" id="A0A2P2QEI8"/>
<reference evidence="1" key="1">
    <citation type="submission" date="2018-02" db="EMBL/GenBank/DDBJ databases">
        <title>Rhizophora mucronata_Transcriptome.</title>
        <authorList>
            <person name="Meera S.P."/>
            <person name="Sreeshan A."/>
            <person name="Augustine A."/>
        </authorList>
    </citation>
    <scope>NUCLEOTIDE SEQUENCE</scope>
    <source>
        <tissue evidence="1">Leaf</tissue>
    </source>
</reference>
<organism evidence="1">
    <name type="scientific">Rhizophora mucronata</name>
    <name type="common">Asiatic mangrove</name>
    <dbReference type="NCBI Taxonomy" id="61149"/>
    <lineage>
        <taxon>Eukaryota</taxon>
        <taxon>Viridiplantae</taxon>
        <taxon>Streptophyta</taxon>
        <taxon>Embryophyta</taxon>
        <taxon>Tracheophyta</taxon>
        <taxon>Spermatophyta</taxon>
        <taxon>Magnoliopsida</taxon>
        <taxon>eudicotyledons</taxon>
        <taxon>Gunneridae</taxon>
        <taxon>Pentapetalae</taxon>
        <taxon>rosids</taxon>
        <taxon>fabids</taxon>
        <taxon>Malpighiales</taxon>
        <taxon>Rhizophoraceae</taxon>
        <taxon>Rhizophora</taxon>
    </lineage>
</organism>
<proteinExistence type="predicted"/>
<sequence>MYQTAICEQILFSIIPLHSLPYLQTLIKSPTFAQPINHDIISSHTWKNRRCLHQFFPSLLSANIIAFLKKPINHYIITRHIWHHRSKKHFIKHLLCAHHIPAFRHPTN</sequence>